<name>A0ABT0JAC6_9PSED</name>
<dbReference type="Proteomes" id="UP001155163">
    <property type="component" value="Unassembled WGS sequence"/>
</dbReference>
<accession>A0ABT0JAC6</accession>
<organism evidence="1 2">
    <name type="scientific">Pseudomonas morbosilactucae</name>
    <dbReference type="NCBI Taxonomy" id="2938197"/>
    <lineage>
        <taxon>Bacteria</taxon>
        <taxon>Pseudomonadati</taxon>
        <taxon>Pseudomonadota</taxon>
        <taxon>Gammaproteobacteria</taxon>
        <taxon>Pseudomonadales</taxon>
        <taxon>Pseudomonadaceae</taxon>
        <taxon>Pseudomonas</taxon>
    </lineage>
</organism>
<gene>
    <name evidence="1" type="ORF">M1B35_01400</name>
</gene>
<keyword evidence="2" id="KW-1185">Reference proteome</keyword>
<reference evidence="1 2" key="1">
    <citation type="journal article" date="2022" name="Int. J. Syst. Evol. Microbiol.">
        <title>Pseudomonas aegrilactucae sp. nov. and Pseudomonas morbosilactucae sp. nov., pathogens causing bacterial rot of lettuce in Japan.</title>
        <authorList>
            <person name="Sawada H."/>
            <person name="Fujikawa T."/>
            <person name="Satou M."/>
        </authorList>
    </citation>
    <scope>NUCLEOTIDE SEQUENCE [LARGE SCALE GENOMIC DNA]</scope>
    <source>
        <strain evidence="1 2">MAFF 302046</strain>
    </source>
</reference>
<evidence type="ECO:0000313" key="2">
    <source>
        <dbReference type="Proteomes" id="UP001155163"/>
    </source>
</evidence>
<dbReference type="RefSeq" id="WP_268261012.1">
    <property type="nucleotide sequence ID" value="NZ_JALQCX010000004.1"/>
</dbReference>
<evidence type="ECO:0000313" key="1">
    <source>
        <dbReference type="EMBL" id="MCK9812838.1"/>
    </source>
</evidence>
<reference evidence="1 2" key="2">
    <citation type="journal article" date="2023" name="Plant Pathol.">
        <title>Dismantling and reorganizing Pseudomonas marginalis sensu#lato.</title>
        <authorList>
            <person name="Sawada H."/>
            <person name="Fujikawa T."/>
            <person name="Satou M."/>
        </authorList>
    </citation>
    <scope>NUCLEOTIDE SEQUENCE [LARGE SCALE GENOMIC DNA]</scope>
    <source>
        <strain evidence="1 2">MAFF 302046</strain>
    </source>
</reference>
<comment type="caution">
    <text evidence="1">The sequence shown here is derived from an EMBL/GenBank/DDBJ whole genome shotgun (WGS) entry which is preliminary data.</text>
</comment>
<dbReference type="EMBL" id="JALQCX010000004">
    <property type="protein sequence ID" value="MCK9812838.1"/>
    <property type="molecule type" value="Genomic_DNA"/>
</dbReference>
<sequence>MPLAFTLGYVEYNGCNVFHSNAWELKMMLKKGVPLPALYLHAWLMVPSHEVIDMTFGTTYGVVNQIPSVIGSMCFLHPDDMTADMQYHPQLVGEDSLERIGATHILLMLS</sequence>
<proteinExistence type="predicted"/>
<protein>
    <submittedName>
        <fullName evidence="1">Uncharacterized protein</fullName>
    </submittedName>
</protein>